<dbReference type="InterPro" id="IPR007214">
    <property type="entry name" value="YbaK/aa-tRNA-synth-assoc-dom"/>
</dbReference>
<evidence type="ECO:0000256" key="3">
    <source>
        <dbReference type="ARBA" id="ARBA00023239"/>
    </source>
</evidence>
<evidence type="ECO:0000259" key="5">
    <source>
        <dbReference type="Pfam" id="PF04073"/>
    </source>
</evidence>
<reference evidence="7" key="3">
    <citation type="submission" date="2019-09" db="EMBL/GenBank/DDBJ databases">
        <title>Co-occurence of chitin degradation, pigmentation and bioactivity in marine Pseudoalteromonas.</title>
        <authorList>
            <person name="Sonnenschein E.C."/>
            <person name="Bech P.K."/>
        </authorList>
    </citation>
    <scope>NUCLEOTIDE SEQUENCE</scope>
    <source>
        <strain evidence="7">S2231</strain>
        <strain evidence="6 8">S2233</strain>
    </source>
</reference>
<comment type="caution">
    <text evidence="7">The sequence shown here is derived from an EMBL/GenBank/DDBJ whole genome shotgun (WGS) entry which is preliminary data.</text>
</comment>
<dbReference type="Gene3D" id="3.90.960.10">
    <property type="entry name" value="YbaK/aminoacyl-tRNA synthetase-associated domain"/>
    <property type="match status" value="1"/>
</dbReference>
<evidence type="ECO:0000313" key="8">
    <source>
        <dbReference type="Proteomes" id="UP000305730"/>
    </source>
</evidence>
<dbReference type="SUPFAM" id="SSF55826">
    <property type="entry name" value="YbaK/ProRS associated domain"/>
    <property type="match status" value="1"/>
</dbReference>
<keyword evidence="3 4" id="KW-0456">Lyase</keyword>
<keyword evidence="8" id="KW-1185">Reference proteome</keyword>
<evidence type="ECO:0000256" key="4">
    <source>
        <dbReference type="PIRNR" id="PIRNR006181"/>
    </source>
</evidence>
<dbReference type="PANTHER" id="PTHR30411:SF0">
    <property type="entry name" value="CYS-TRNA(PRO)_CYS-TRNA(CYS) DEACYLASE YBAK"/>
    <property type="match status" value="1"/>
</dbReference>
<dbReference type="NCBIfam" id="TIGR00011">
    <property type="entry name" value="YbaK_EbsC"/>
    <property type="match status" value="1"/>
</dbReference>
<reference evidence="9" key="2">
    <citation type="submission" date="2019-06" db="EMBL/GenBank/DDBJ databases">
        <title>Co-occurence of chitin degradation, pigmentation and bioactivity in marine Pseudoalteromonas.</title>
        <authorList>
            <person name="Sonnenschein E.C."/>
            <person name="Bech P.K."/>
        </authorList>
    </citation>
    <scope>NUCLEOTIDE SEQUENCE [LARGE SCALE GENOMIC DNA]</scope>
    <source>
        <strain evidence="9">S2231</strain>
    </source>
</reference>
<dbReference type="RefSeq" id="WP_138597100.1">
    <property type="nucleotide sequence ID" value="NZ_PNCK01000038.1"/>
</dbReference>
<evidence type="ECO:0000256" key="2">
    <source>
        <dbReference type="ARBA" id="ARBA00022917"/>
    </source>
</evidence>
<evidence type="ECO:0000313" key="6">
    <source>
        <dbReference type="EMBL" id="TMP42546.1"/>
    </source>
</evidence>
<dbReference type="Pfam" id="PF04073">
    <property type="entry name" value="tRNA_edit"/>
    <property type="match status" value="1"/>
</dbReference>
<evidence type="ECO:0000313" key="7">
    <source>
        <dbReference type="EMBL" id="TMP59276.1"/>
    </source>
</evidence>
<organism evidence="7 9">
    <name type="scientific">Pseudoalteromonas citrea</name>
    <dbReference type="NCBI Taxonomy" id="43655"/>
    <lineage>
        <taxon>Bacteria</taxon>
        <taxon>Pseudomonadati</taxon>
        <taxon>Pseudomonadota</taxon>
        <taxon>Gammaproteobacteria</taxon>
        <taxon>Alteromonadales</taxon>
        <taxon>Pseudoalteromonadaceae</taxon>
        <taxon>Pseudoalteromonas</taxon>
    </lineage>
</organism>
<dbReference type="AlphaFoldDB" id="A0A5S3XPM2"/>
<dbReference type="OrthoDB" id="9809296at2"/>
<gene>
    <name evidence="7" type="ORF">CWB96_10045</name>
    <name evidence="6" type="ORF">CWB97_11325</name>
</gene>
<proteinExistence type="inferred from homology"/>
<dbReference type="InterPro" id="IPR036754">
    <property type="entry name" value="YbaK/aa-tRNA-synt-asso_dom_sf"/>
</dbReference>
<dbReference type="PIRSF" id="PIRSF006181">
    <property type="entry name" value="EbsC_YbaK"/>
    <property type="match status" value="1"/>
</dbReference>
<dbReference type="GO" id="GO:0016829">
    <property type="term" value="F:lyase activity"/>
    <property type="evidence" value="ECO:0007669"/>
    <property type="project" value="UniProtKB-KW"/>
</dbReference>
<dbReference type="EMBL" id="PNCL01000048">
    <property type="protein sequence ID" value="TMP59276.1"/>
    <property type="molecule type" value="Genomic_DNA"/>
</dbReference>
<dbReference type="Proteomes" id="UP000307706">
    <property type="component" value="Unassembled WGS sequence"/>
</dbReference>
<protein>
    <recommendedName>
        <fullName evidence="4">Cys-tRNA(Pro)/Cys-tRNA(Cys) deacylase</fullName>
        <ecNumber evidence="4">4.2.-.-</ecNumber>
    </recommendedName>
</protein>
<dbReference type="Proteomes" id="UP000305730">
    <property type="component" value="Unassembled WGS sequence"/>
</dbReference>
<dbReference type="EMBL" id="PNCK01000038">
    <property type="protein sequence ID" value="TMP42546.1"/>
    <property type="molecule type" value="Genomic_DNA"/>
</dbReference>
<evidence type="ECO:0000256" key="1">
    <source>
        <dbReference type="ARBA" id="ARBA00009798"/>
    </source>
</evidence>
<evidence type="ECO:0000313" key="9">
    <source>
        <dbReference type="Proteomes" id="UP000307706"/>
    </source>
</evidence>
<dbReference type="EC" id="4.2.-.-" evidence="4"/>
<sequence>MTPAIKLLEKHQILFEVLQFKHIETSVNFANEAAEQLCLKPETVFKTIVINVDGVLHIAILPSTNKVDLKAFAKACKGKRAELADAQLAQSSTGYVIGGISPFAQKKRLKTLLHQSAKHHSHVYVSAGRRGLEVKVSPRDIVRMCGANFATF</sequence>
<name>A0A5S3XPM2_9GAMM</name>
<dbReference type="GO" id="GO:0006412">
    <property type="term" value="P:translation"/>
    <property type="evidence" value="ECO:0007669"/>
    <property type="project" value="UniProtKB-KW"/>
</dbReference>
<dbReference type="GO" id="GO:0002161">
    <property type="term" value="F:aminoacyl-tRNA deacylase activity"/>
    <property type="evidence" value="ECO:0007669"/>
    <property type="project" value="InterPro"/>
</dbReference>
<dbReference type="InterPro" id="IPR004369">
    <property type="entry name" value="Prolyl-tRNA_editing_YbaK/EbsC"/>
</dbReference>
<accession>A0A5S3XPM2</accession>
<comment type="similarity">
    <text evidence="1 4">Belongs to the prolyl-tRNA editing family. YbaK/EbsC subfamily.</text>
</comment>
<keyword evidence="2 4" id="KW-0648">Protein biosynthesis</keyword>
<reference evidence="7 9" key="1">
    <citation type="submission" date="2017-12" db="EMBL/GenBank/DDBJ databases">
        <authorList>
            <person name="Paulsen S."/>
            <person name="Gram L.K."/>
        </authorList>
    </citation>
    <scope>NUCLEOTIDE SEQUENCE [LARGE SCALE GENOMIC DNA]</scope>
    <source>
        <strain evidence="7 9">S2231</strain>
        <strain evidence="6">S2233</strain>
    </source>
</reference>
<dbReference type="PANTHER" id="PTHR30411">
    <property type="entry name" value="CYTOPLASMIC PROTEIN"/>
    <property type="match status" value="1"/>
</dbReference>
<feature type="domain" description="YbaK/aminoacyl-tRNA synthetase-associated" evidence="5">
    <location>
        <begin position="30"/>
        <end position="143"/>
    </location>
</feature>
<dbReference type="CDD" id="cd00002">
    <property type="entry name" value="YbaK_deacylase"/>
    <property type="match status" value="1"/>
</dbReference>